<name>A0A2N6VPB0_9MICO</name>
<comment type="caution">
    <text evidence="1">The sequence shown here is derived from an EMBL/GenBank/DDBJ whole genome shotgun (WGS) entry which is preliminary data.</text>
</comment>
<accession>A0A2N6VPB0</accession>
<protein>
    <submittedName>
        <fullName evidence="1">Uncharacterized protein</fullName>
    </submittedName>
</protein>
<reference evidence="1 2" key="1">
    <citation type="submission" date="2017-09" db="EMBL/GenBank/DDBJ databases">
        <title>Bacterial strain isolated from the female urinary microbiota.</title>
        <authorList>
            <person name="Thomas-White K."/>
            <person name="Kumar N."/>
            <person name="Forster S."/>
            <person name="Putonti C."/>
            <person name="Lawley T."/>
            <person name="Wolfe A.J."/>
        </authorList>
    </citation>
    <scope>NUCLEOTIDE SEQUENCE [LARGE SCALE GENOMIC DNA]</scope>
    <source>
        <strain evidence="1 2">UMB1301</strain>
    </source>
</reference>
<dbReference type="Proteomes" id="UP000235598">
    <property type="component" value="Unassembled WGS sequence"/>
</dbReference>
<gene>
    <name evidence="1" type="ORF">CJ199_00820</name>
</gene>
<dbReference type="AlphaFoldDB" id="A0A2N6VPB0"/>
<evidence type="ECO:0000313" key="1">
    <source>
        <dbReference type="EMBL" id="PMD05981.1"/>
    </source>
</evidence>
<sequence length="60" mass="6579">MDVAGADALSKAFKEGRQFFTAEVAFALEQLPVSRGWPARSVCGQVFCTKVVEISRRMNA</sequence>
<proteinExistence type="predicted"/>
<organism evidence="1 2">
    <name type="scientific">Brevibacterium paucivorans</name>
    <dbReference type="NCBI Taxonomy" id="170994"/>
    <lineage>
        <taxon>Bacteria</taxon>
        <taxon>Bacillati</taxon>
        <taxon>Actinomycetota</taxon>
        <taxon>Actinomycetes</taxon>
        <taxon>Micrococcales</taxon>
        <taxon>Brevibacteriaceae</taxon>
        <taxon>Brevibacterium</taxon>
    </lineage>
</organism>
<dbReference type="EMBL" id="PNHK01000001">
    <property type="protein sequence ID" value="PMD05981.1"/>
    <property type="molecule type" value="Genomic_DNA"/>
</dbReference>
<evidence type="ECO:0000313" key="2">
    <source>
        <dbReference type="Proteomes" id="UP000235598"/>
    </source>
</evidence>